<proteinExistence type="predicted"/>
<gene>
    <name evidence="3" type="ORF">I4X03_015985</name>
</gene>
<organism evidence="3 4">
    <name type="scientific">Massilia soli</name>
    <dbReference type="NCBI Taxonomy" id="2792854"/>
    <lineage>
        <taxon>Bacteria</taxon>
        <taxon>Pseudomonadati</taxon>
        <taxon>Pseudomonadota</taxon>
        <taxon>Betaproteobacteria</taxon>
        <taxon>Burkholderiales</taxon>
        <taxon>Oxalobacteraceae</taxon>
        <taxon>Telluria group</taxon>
        <taxon>Massilia</taxon>
    </lineage>
</organism>
<keyword evidence="4" id="KW-1185">Reference proteome</keyword>
<accession>A0ABS7SS61</accession>
<reference evidence="3 4" key="2">
    <citation type="submission" date="2021-08" db="EMBL/GenBank/DDBJ databases">
        <title>Massilia sp. R798.</title>
        <authorList>
            <person name="Baek J.H."/>
            <person name="Jung H.S."/>
            <person name="Kim K.R."/>
            <person name="Jeon C.O."/>
        </authorList>
    </citation>
    <scope>NUCLEOTIDE SEQUENCE [LARGE SCALE GENOMIC DNA]</scope>
    <source>
        <strain evidence="3 4">R798</strain>
    </source>
</reference>
<reference evidence="3 4" key="1">
    <citation type="submission" date="2021-01" db="EMBL/GenBank/DDBJ databases">
        <authorList>
            <person name="Ruan W."/>
            <person name="Khan S.A."/>
            <person name="Jeon C.O."/>
        </authorList>
    </citation>
    <scope>NUCLEOTIDE SEQUENCE [LARGE SCALE GENOMIC DNA]</scope>
    <source>
        <strain evidence="3 4">R798</strain>
    </source>
</reference>
<name>A0ABS7SS61_9BURK</name>
<evidence type="ECO:0000313" key="3">
    <source>
        <dbReference type="EMBL" id="MBZ2208767.1"/>
    </source>
</evidence>
<dbReference type="EMBL" id="JAFBIL020000006">
    <property type="protein sequence ID" value="MBZ2208767.1"/>
    <property type="molecule type" value="Genomic_DNA"/>
</dbReference>
<evidence type="ECO:0000256" key="1">
    <source>
        <dbReference type="SAM" id="MobiDB-lite"/>
    </source>
</evidence>
<feature type="transmembrane region" description="Helical" evidence="2">
    <location>
        <begin position="113"/>
        <end position="134"/>
    </location>
</feature>
<comment type="caution">
    <text evidence="3">The sequence shown here is derived from an EMBL/GenBank/DDBJ whole genome shotgun (WGS) entry which is preliminary data.</text>
</comment>
<evidence type="ECO:0000313" key="4">
    <source>
        <dbReference type="Proteomes" id="UP000809349"/>
    </source>
</evidence>
<protein>
    <submittedName>
        <fullName evidence="3">Uncharacterized protein</fullName>
    </submittedName>
</protein>
<sequence length="263" mass="27643">MKTQLLEDIGENNSLPAVSPDDAALLRASAPVQPAAAPKADKWTAGPWRQRMAAAPPASEPVAAAPPPPPPAPAPLLPEPQIHSFDPDPLAESWAIANPSTGPTWFERWGRRAAAVSTGLAALVLVAGAAAWMYTETKTDEALAVASLALDDPIPANVTRAPLKTVEPIDIQASELAPLETDFYADVPDFDPTPVAAKRPRSRARTIAAAPRRPKPAPAPSAAQIREAQMAETLRQCRAAGYHAQQCVKRGCVATPYGIACKG</sequence>
<feature type="region of interest" description="Disordered" evidence="1">
    <location>
        <begin position="29"/>
        <end position="84"/>
    </location>
</feature>
<keyword evidence="2" id="KW-0812">Transmembrane</keyword>
<keyword evidence="2" id="KW-1133">Transmembrane helix</keyword>
<dbReference type="Proteomes" id="UP000809349">
    <property type="component" value="Unassembled WGS sequence"/>
</dbReference>
<dbReference type="RefSeq" id="WP_223469244.1">
    <property type="nucleotide sequence ID" value="NZ_JAFBIL020000006.1"/>
</dbReference>
<evidence type="ECO:0000256" key="2">
    <source>
        <dbReference type="SAM" id="Phobius"/>
    </source>
</evidence>
<keyword evidence="2" id="KW-0472">Membrane</keyword>
<feature type="compositionally biased region" description="Pro residues" evidence="1">
    <location>
        <begin position="64"/>
        <end position="78"/>
    </location>
</feature>
<feature type="region of interest" description="Disordered" evidence="1">
    <location>
        <begin position="194"/>
        <end position="223"/>
    </location>
</feature>
<feature type="region of interest" description="Disordered" evidence="1">
    <location>
        <begin position="1"/>
        <end position="20"/>
    </location>
</feature>
<feature type="compositionally biased region" description="Low complexity" evidence="1">
    <location>
        <begin position="53"/>
        <end position="63"/>
    </location>
</feature>